<dbReference type="SUPFAM" id="SSF55961">
    <property type="entry name" value="Bet v1-like"/>
    <property type="match status" value="1"/>
</dbReference>
<dbReference type="InterPro" id="IPR019587">
    <property type="entry name" value="Polyketide_cyclase/dehydratase"/>
</dbReference>
<dbReference type="Proteomes" id="UP000570678">
    <property type="component" value="Unassembled WGS sequence"/>
</dbReference>
<keyword evidence="2" id="KW-1185">Reference proteome</keyword>
<sequence>MPAEPSVRIPIPIENVFGVLADGWLYALWVVGATHIRKVDSGWPAVGTRIHHSVGGWPLARSDTTTVSAVDPPHHLELEARLWPAGAAHISLDLVALGPDSTEVRMAERISQGPGRLLPGMVQDLALISRNRESLQRLAALATGRSPTGAD</sequence>
<name>A0A846YK50_9NOCA</name>
<dbReference type="AlphaFoldDB" id="A0A846YK50"/>
<dbReference type="RefSeq" id="WP_062979215.1">
    <property type="nucleotide sequence ID" value="NZ_JAAXOT010000009.1"/>
</dbReference>
<protein>
    <submittedName>
        <fullName evidence="1">SRPBCC family protein</fullName>
    </submittedName>
</protein>
<dbReference type="CDD" id="cd07812">
    <property type="entry name" value="SRPBCC"/>
    <property type="match status" value="1"/>
</dbReference>
<gene>
    <name evidence="1" type="ORF">HGA15_18835</name>
</gene>
<dbReference type="Gene3D" id="3.30.530.20">
    <property type="match status" value="1"/>
</dbReference>
<organism evidence="1 2">
    <name type="scientific">Nocardia flavorosea</name>
    <dbReference type="NCBI Taxonomy" id="53429"/>
    <lineage>
        <taxon>Bacteria</taxon>
        <taxon>Bacillati</taxon>
        <taxon>Actinomycetota</taxon>
        <taxon>Actinomycetes</taxon>
        <taxon>Mycobacteriales</taxon>
        <taxon>Nocardiaceae</taxon>
        <taxon>Nocardia</taxon>
    </lineage>
</organism>
<comment type="caution">
    <text evidence="1">The sequence shown here is derived from an EMBL/GenBank/DDBJ whole genome shotgun (WGS) entry which is preliminary data.</text>
</comment>
<proteinExistence type="predicted"/>
<evidence type="ECO:0000313" key="2">
    <source>
        <dbReference type="Proteomes" id="UP000570678"/>
    </source>
</evidence>
<dbReference type="EMBL" id="JAAXOT010000009">
    <property type="protein sequence ID" value="NKY58161.1"/>
    <property type="molecule type" value="Genomic_DNA"/>
</dbReference>
<dbReference type="InterPro" id="IPR023393">
    <property type="entry name" value="START-like_dom_sf"/>
</dbReference>
<reference evidence="1 2" key="1">
    <citation type="submission" date="2020-04" db="EMBL/GenBank/DDBJ databases">
        <title>MicrobeNet Type strains.</title>
        <authorList>
            <person name="Nicholson A.C."/>
        </authorList>
    </citation>
    <scope>NUCLEOTIDE SEQUENCE [LARGE SCALE GENOMIC DNA]</scope>
    <source>
        <strain evidence="1 2">JCM 3332</strain>
    </source>
</reference>
<accession>A0A846YK50</accession>
<evidence type="ECO:0000313" key="1">
    <source>
        <dbReference type="EMBL" id="NKY58161.1"/>
    </source>
</evidence>
<dbReference type="Pfam" id="PF10604">
    <property type="entry name" value="Polyketide_cyc2"/>
    <property type="match status" value="1"/>
</dbReference>